<dbReference type="GO" id="GO:0003677">
    <property type="term" value="F:DNA binding"/>
    <property type="evidence" value="ECO:0007669"/>
    <property type="project" value="InterPro"/>
</dbReference>
<comment type="caution">
    <text evidence="3">The sequence shown here is derived from an EMBL/GenBank/DDBJ whole genome shotgun (WGS) entry which is preliminary data.</text>
</comment>
<evidence type="ECO:0000313" key="4">
    <source>
        <dbReference type="Proteomes" id="UP000078460"/>
    </source>
</evidence>
<dbReference type="RefSeq" id="WP_062126441.1">
    <property type="nucleotide sequence ID" value="NZ_CP017578.1"/>
</dbReference>
<dbReference type="EMBL" id="LQCK02000067">
    <property type="protein sequence ID" value="KZB93760.1"/>
    <property type="molecule type" value="Genomic_DNA"/>
</dbReference>
<protein>
    <recommendedName>
        <fullName evidence="2">Helix-turn-helix domain-containing protein</fullName>
    </recommendedName>
</protein>
<evidence type="ECO:0000313" key="3">
    <source>
        <dbReference type="EMBL" id="KZB93760.1"/>
    </source>
</evidence>
<accession>A0A175Y1D1</accession>
<keyword evidence="4" id="KW-1185">Reference proteome</keyword>
<dbReference type="Pfam" id="PF12728">
    <property type="entry name" value="HTH_17"/>
    <property type="match status" value="1"/>
</dbReference>
<feature type="compositionally biased region" description="Polar residues" evidence="1">
    <location>
        <begin position="10"/>
        <end position="27"/>
    </location>
</feature>
<dbReference type="STRING" id="621456.BJP26_04050"/>
<name>A0A175Y1D1_9SPHN</name>
<reference evidence="3" key="1">
    <citation type="submission" date="2016-03" db="EMBL/GenBank/DDBJ databases">
        <title>Sphingomonas melonis TY, whole genome shotgun sequencing.</title>
        <authorList>
            <person name="Wang H."/>
            <person name="Zhu P."/>
        </authorList>
    </citation>
    <scope>NUCLEOTIDE SEQUENCE [LARGE SCALE GENOMIC DNA]</scope>
    <source>
        <strain evidence="3">TY</strain>
    </source>
</reference>
<proteinExistence type="predicted"/>
<dbReference type="Proteomes" id="UP000078460">
    <property type="component" value="Unassembled WGS sequence"/>
</dbReference>
<evidence type="ECO:0000256" key="1">
    <source>
        <dbReference type="SAM" id="MobiDB-lite"/>
    </source>
</evidence>
<dbReference type="AlphaFoldDB" id="A0A175Y1D1"/>
<dbReference type="InterPro" id="IPR041657">
    <property type="entry name" value="HTH_17"/>
</dbReference>
<sequence>MTRADVRGDSGTSFRLRGSQTELAGPRGSNQEIQIVIPVSYSIKDATALLGLGRTTIYKLLEQGRLTRIKVGARTLIPASDVHALLIPEPA</sequence>
<dbReference type="KEGG" id="smy:BJP26_04050"/>
<organism evidence="3 4">
    <name type="scientific">Sphingomonas melonis TY</name>
    <dbReference type="NCBI Taxonomy" id="621456"/>
    <lineage>
        <taxon>Bacteria</taxon>
        <taxon>Pseudomonadati</taxon>
        <taxon>Pseudomonadota</taxon>
        <taxon>Alphaproteobacteria</taxon>
        <taxon>Sphingomonadales</taxon>
        <taxon>Sphingomonadaceae</taxon>
        <taxon>Sphingomonas</taxon>
    </lineage>
</organism>
<dbReference type="NCBIfam" id="TIGR01764">
    <property type="entry name" value="excise"/>
    <property type="match status" value="1"/>
</dbReference>
<feature type="region of interest" description="Disordered" evidence="1">
    <location>
        <begin position="1"/>
        <end position="27"/>
    </location>
</feature>
<gene>
    <name evidence="3" type="ORF">AVM11_11525</name>
</gene>
<feature type="domain" description="Helix-turn-helix" evidence="2">
    <location>
        <begin position="41"/>
        <end position="86"/>
    </location>
</feature>
<dbReference type="OrthoDB" id="7874861at2"/>
<dbReference type="InterPro" id="IPR010093">
    <property type="entry name" value="SinI_DNA-bd"/>
</dbReference>
<evidence type="ECO:0000259" key="2">
    <source>
        <dbReference type="Pfam" id="PF12728"/>
    </source>
</evidence>